<proteinExistence type="inferred from homology"/>
<sequence>MSSKSYLEGSGISDHGQLAALQVSTLPPPSNISSQGNNAIHEPFFASNAPLAFAVSGACVTSYILLALVLFHRRRRPWLLKIATLTVTISMTIAMILTTQEFKRQYELKSVTGKGARELITNSIFLAIFRIFSTTLLWITYIQILIRLTRRQRNKTVIKWVGIILVLFQLLFYSLDCFLDEPAWEGSVSALSKLFQIILSLCFLSYVLYYSITVASHAYKWENIPIALLAYSSIIIPIMFYCLDVWMVFFFAFGDFIRWVLMCATPILVLEWYERIEDSELHTSRNGILGRVVFEEEIGETKTRPPTKPIDFSLRSIRSALSSANFDRNILGEERKREQVQVKRLYKPFAGSQSSRDGLLSCSESVTASINTFETDVGKLGSSNK</sequence>
<feature type="transmembrane region" description="Helical" evidence="6">
    <location>
        <begin position="157"/>
        <end position="174"/>
    </location>
</feature>
<comment type="similarity">
    <text evidence="5">Belongs to the palH/RIM21 family.</text>
</comment>
<dbReference type="PANTHER" id="PTHR35779:SF1">
    <property type="entry name" value="PH-RESPONSE REGULATOR PROTEIN PALH_RIM21"/>
    <property type="match status" value="1"/>
</dbReference>
<dbReference type="GO" id="GO:0071467">
    <property type="term" value="P:cellular response to pH"/>
    <property type="evidence" value="ECO:0007669"/>
    <property type="project" value="TreeGrafter"/>
</dbReference>
<accession>A0A1U7LI42</accession>
<evidence type="ECO:0000256" key="3">
    <source>
        <dbReference type="ARBA" id="ARBA00022989"/>
    </source>
</evidence>
<feature type="transmembrane region" description="Helical" evidence="6">
    <location>
        <begin position="51"/>
        <end position="71"/>
    </location>
</feature>
<feature type="transmembrane region" description="Helical" evidence="6">
    <location>
        <begin position="78"/>
        <end position="99"/>
    </location>
</feature>
<reference evidence="7 8" key="1">
    <citation type="submission" date="2016-04" db="EMBL/GenBank/DDBJ databases">
        <title>Evolutionary innovation and constraint leading to complex multicellularity in the Ascomycota.</title>
        <authorList>
            <person name="Cisse O."/>
            <person name="Nguyen A."/>
            <person name="Hewitt D.A."/>
            <person name="Jedd G."/>
            <person name="Stajich J.E."/>
        </authorList>
    </citation>
    <scope>NUCLEOTIDE SEQUENCE [LARGE SCALE GENOMIC DNA]</scope>
    <source>
        <strain evidence="7 8">DAH-3</strain>
    </source>
</reference>
<dbReference type="InterPro" id="IPR014844">
    <property type="entry name" value="PalH"/>
</dbReference>
<evidence type="ECO:0000256" key="1">
    <source>
        <dbReference type="ARBA" id="ARBA00004141"/>
    </source>
</evidence>
<dbReference type="PANTHER" id="PTHR35779">
    <property type="entry name" value="PH-RESPONSE REGULATOR PROTEIN PALH/RIM21"/>
    <property type="match status" value="1"/>
</dbReference>
<dbReference type="EMBL" id="LXFE01003476">
    <property type="protein sequence ID" value="OLL22325.1"/>
    <property type="molecule type" value="Genomic_DNA"/>
</dbReference>
<evidence type="ECO:0000256" key="6">
    <source>
        <dbReference type="SAM" id="Phobius"/>
    </source>
</evidence>
<feature type="transmembrane region" description="Helical" evidence="6">
    <location>
        <begin position="224"/>
        <end position="250"/>
    </location>
</feature>
<evidence type="ECO:0000256" key="2">
    <source>
        <dbReference type="ARBA" id="ARBA00022692"/>
    </source>
</evidence>
<gene>
    <name evidence="7" type="ORF">NEOLI_003870</name>
</gene>
<keyword evidence="3 6" id="KW-1133">Transmembrane helix</keyword>
<dbReference type="STRING" id="1198029.A0A1U7LI42"/>
<evidence type="ECO:0000313" key="8">
    <source>
        <dbReference type="Proteomes" id="UP000186594"/>
    </source>
</evidence>
<protein>
    <submittedName>
        <fullName evidence="7">pH-response regulator protein palH/RIM21</fullName>
    </submittedName>
</protein>
<keyword evidence="4 6" id="KW-0472">Membrane</keyword>
<keyword evidence="2 6" id="KW-0812">Transmembrane</keyword>
<feature type="transmembrane region" description="Helical" evidence="6">
    <location>
        <begin position="194"/>
        <end position="212"/>
    </location>
</feature>
<organism evidence="7 8">
    <name type="scientific">Neolecta irregularis (strain DAH-3)</name>
    <dbReference type="NCBI Taxonomy" id="1198029"/>
    <lineage>
        <taxon>Eukaryota</taxon>
        <taxon>Fungi</taxon>
        <taxon>Dikarya</taxon>
        <taxon>Ascomycota</taxon>
        <taxon>Taphrinomycotina</taxon>
        <taxon>Neolectales</taxon>
        <taxon>Neolectaceae</taxon>
        <taxon>Neolecta</taxon>
    </lineage>
</organism>
<dbReference type="Pfam" id="PF08733">
    <property type="entry name" value="PalH"/>
    <property type="match status" value="1"/>
</dbReference>
<evidence type="ECO:0000313" key="7">
    <source>
        <dbReference type="EMBL" id="OLL22325.1"/>
    </source>
</evidence>
<dbReference type="OrthoDB" id="5393256at2759"/>
<keyword evidence="8" id="KW-1185">Reference proteome</keyword>
<evidence type="ECO:0000256" key="4">
    <source>
        <dbReference type="ARBA" id="ARBA00023136"/>
    </source>
</evidence>
<name>A0A1U7LI42_NEOID</name>
<dbReference type="AlphaFoldDB" id="A0A1U7LI42"/>
<evidence type="ECO:0000256" key="5">
    <source>
        <dbReference type="ARBA" id="ARBA00038109"/>
    </source>
</evidence>
<dbReference type="Proteomes" id="UP000186594">
    <property type="component" value="Unassembled WGS sequence"/>
</dbReference>
<comment type="subcellular location">
    <subcellularLocation>
        <location evidence="1">Membrane</location>
        <topology evidence="1">Multi-pass membrane protein</topology>
    </subcellularLocation>
</comment>
<comment type="caution">
    <text evidence="7">The sequence shown here is derived from an EMBL/GenBank/DDBJ whole genome shotgun (WGS) entry which is preliminary data.</text>
</comment>
<dbReference type="GO" id="GO:0005886">
    <property type="term" value="C:plasma membrane"/>
    <property type="evidence" value="ECO:0007669"/>
    <property type="project" value="TreeGrafter"/>
</dbReference>
<feature type="transmembrane region" description="Helical" evidence="6">
    <location>
        <begin position="119"/>
        <end position="145"/>
    </location>
</feature>